<evidence type="ECO:0000313" key="6">
    <source>
        <dbReference type="RefSeq" id="XP_023945734.2"/>
    </source>
</evidence>
<proteinExistence type="inferred from homology"/>
<dbReference type="OrthoDB" id="440745at2759"/>
<dbReference type="GO" id="GO:0005634">
    <property type="term" value="C:nucleus"/>
    <property type="evidence" value="ECO:0007669"/>
    <property type="project" value="TreeGrafter"/>
</dbReference>
<dbReference type="KEGG" id="bany:112051360"/>
<dbReference type="GO" id="GO:0005930">
    <property type="term" value="C:axoneme"/>
    <property type="evidence" value="ECO:0007669"/>
    <property type="project" value="UniProtKB-SubCell"/>
</dbReference>
<keyword evidence="2" id="KW-0963">Cytoplasm</keyword>
<name>A0A6J1NFK2_BICAN</name>
<comment type="subcellular location">
    <subcellularLocation>
        <location evidence="3">Cytoplasm</location>
        <location evidence="3">Cytoskeleton</location>
        <location evidence="3">Cilium axoneme</location>
    </subcellularLocation>
</comment>
<gene>
    <name evidence="6" type="primary">LOC112051360</name>
</gene>
<dbReference type="InterPro" id="IPR000435">
    <property type="entry name" value="Tektins"/>
</dbReference>
<keyword evidence="3" id="KW-0282">Flagellum</keyword>
<dbReference type="Proteomes" id="UP001652582">
    <property type="component" value="Chromosome 15"/>
</dbReference>
<evidence type="ECO:0000256" key="1">
    <source>
        <dbReference type="ARBA" id="ARBA00007209"/>
    </source>
</evidence>
<keyword evidence="3" id="KW-0966">Cell projection</keyword>
<dbReference type="InterPro" id="IPR048256">
    <property type="entry name" value="Tektin-like"/>
</dbReference>
<feature type="coiled-coil region" evidence="4">
    <location>
        <begin position="78"/>
        <end position="105"/>
    </location>
</feature>
<keyword evidence="3" id="KW-0969">Cilium</keyword>
<dbReference type="AlphaFoldDB" id="A0A6J1NFK2"/>
<feature type="coiled-coil region" evidence="4">
    <location>
        <begin position="225"/>
        <end position="252"/>
    </location>
</feature>
<evidence type="ECO:0000256" key="3">
    <source>
        <dbReference type="RuleBase" id="RU367040"/>
    </source>
</evidence>
<dbReference type="PANTHER" id="PTHR19960">
    <property type="entry name" value="TEKTIN"/>
    <property type="match status" value="1"/>
</dbReference>
<evidence type="ECO:0000256" key="2">
    <source>
        <dbReference type="ARBA" id="ARBA00022490"/>
    </source>
</evidence>
<comment type="similarity">
    <text evidence="1 3">Belongs to the tektin family.</text>
</comment>
<feature type="coiled-coil region" evidence="4">
    <location>
        <begin position="279"/>
        <end position="306"/>
    </location>
</feature>
<accession>A0A6J1NFK2</accession>
<dbReference type="GO" id="GO:0060271">
    <property type="term" value="P:cilium assembly"/>
    <property type="evidence" value="ECO:0007669"/>
    <property type="project" value="UniProtKB-UniRule"/>
</dbReference>
<evidence type="ECO:0000313" key="5">
    <source>
        <dbReference type="Proteomes" id="UP001652582"/>
    </source>
</evidence>
<reference evidence="6" key="1">
    <citation type="submission" date="2025-08" db="UniProtKB">
        <authorList>
            <consortium name="RefSeq"/>
        </authorList>
    </citation>
    <scope>IDENTIFICATION</scope>
</reference>
<dbReference type="RefSeq" id="XP_023945734.2">
    <property type="nucleotide sequence ID" value="XM_024089966.2"/>
</dbReference>
<keyword evidence="5" id="KW-1185">Reference proteome</keyword>
<organism evidence="5 6">
    <name type="scientific">Bicyclus anynana</name>
    <name type="common">Squinting bush brown butterfly</name>
    <dbReference type="NCBI Taxonomy" id="110368"/>
    <lineage>
        <taxon>Eukaryota</taxon>
        <taxon>Metazoa</taxon>
        <taxon>Ecdysozoa</taxon>
        <taxon>Arthropoda</taxon>
        <taxon>Hexapoda</taxon>
        <taxon>Insecta</taxon>
        <taxon>Pterygota</taxon>
        <taxon>Neoptera</taxon>
        <taxon>Endopterygota</taxon>
        <taxon>Lepidoptera</taxon>
        <taxon>Glossata</taxon>
        <taxon>Ditrysia</taxon>
        <taxon>Papilionoidea</taxon>
        <taxon>Nymphalidae</taxon>
        <taxon>Satyrinae</taxon>
        <taxon>Satyrini</taxon>
        <taxon>Mycalesina</taxon>
        <taxon>Bicyclus</taxon>
    </lineage>
</organism>
<dbReference type="GeneID" id="112051360"/>
<protein>
    <recommendedName>
        <fullName evidence="3">Tektin</fullName>
    </recommendedName>
</protein>
<keyword evidence="4" id="KW-0175">Coiled coil</keyword>
<dbReference type="PANTHER" id="PTHR19960:SF7">
    <property type="entry name" value="TEKTIN"/>
    <property type="match status" value="1"/>
</dbReference>
<evidence type="ECO:0000256" key="4">
    <source>
        <dbReference type="SAM" id="Coils"/>
    </source>
</evidence>
<dbReference type="GO" id="GO:0060294">
    <property type="term" value="P:cilium movement involved in cell motility"/>
    <property type="evidence" value="ECO:0007669"/>
    <property type="project" value="UniProtKB-UniRule"/>
</dbReference>
<sequence length="424" mass="51093">MDASIPVFEKSHPRISVLDWTRNIQRLQNEARLRRFESYELRQRANQLRNETSVTTRWDNYVNNELMRDRIFEVDSWRENQRFTREQVRDEIRALKEEKNATELHLESLQVPLMVVSQCLSNRDQRVPKELTRDQLGEELRKELHIIENSKRVLTDVCHMGWQKIKDLTNVFCRLEREIQNKDDCLDLEYHVKDLTRESSEISYKVNPTRIPPDSMTEESYVHCIQNTIKIAEQLMQESKELRETMFKSREQARNQMYAQSQQVEMILRRRVYDIQRARNEMEWQKYKLEANLQKVDREIESLRAAVADKINPTKLVETRLETRTRRPVLERVQDKPMSGLIEEYERVHTSSNMLEKKLQESLSTYHGMYNHHQRVTKDLEYKNQALETDRRLIEIRKPLHREDDTEFKRNVGYCHMADELVTD</sequence>
<dbReference type="Pfam" id="PF03148">
    <property type="entry name" value="Tektin"/>
    <property type="match status" value="1"/>
</dbReference>
<dbReference type="PRINTS" id="PR00511">
    <property type="entry name" value="TEKTIN"/>
</dbReference>
<dbReference type="GO" id="GO:0015630">
    <property type="term" value="C:microtubule cytoskeleton"/>
    <property type="evidence" value="ECO:0007669"/>
    <property type="project" value="UniProtKB-UniRule"/>
</dbReference>